<gene>
    <name evidence="6" type="ordered locus">Dalk_2244</name>
</gene>
<dbReference type="GO" id="GO:0000976">
    <property type="term" value="F:transcription cis-regulatory region binding"/>
    <property type="evidence" value="ECO:0007669"/>
    <property type="project" value="TreeGrafter"/>
</dbReference>
<dbReference type="Gene3D" id="3.40.50.2300">
    <property type="match status" value="1"/>
</dbReference>
<dbReference type="KEGG" id="dal:Dalk_2244"/>
<keyword evidence="7" id="KW-1185">Reference proteome</keyword>
<dbReference type="PANTHER" id="PTHR48111">
    <property type="entry name" value="REGULATOR OF RPOS"/>
    <property type="match status" value="1"/>
</dbReference>
<dbReference type="InterPro" id="IPR001789">
    <property type="entry name" value="Sig_transdc_resp-reg_receiver"/>
</dbReference>
<dbReference type="GO" id="GO:0005829">
    <property type="term" value="C:cytosol"/>
    <property type="evidence" value="ECO:0007669"/>
    <property type="project" value="TreeGrafter"/>
</dbReference>
<dbReference type="PANTHER" id="PTHR48111:SF40">
    <property type="entry name" value="PHOSPHATE REGULON TRANSCRIPTIONAL REGULATORY PROTEIN PHOB"/>
    <property type="match status" value="1"/>
</dbReference>
<dbReference type="PROSITE" id="PS50110">
    <property type="entry name" value="RESPONSE_REGULATORY"/>
    <property type="match status" value="1"/>
</dbReference>
<name>B8FIE7_DESAL</name>
<dbReference type="Pfam" id="PF00072">
    <property type="entry name" value="Response_reg"/>
    <property type="match status" value="1"/>
</dbReference>
<keyword evidence="1 4" id="KW-0597">Phosphoprotein</keyword>
<dbReference type="InterPro" id="IPR011006">
    <property type="entry name" value="CheY-like_superfamily"/>
</dbReference>
<dbReference type="eggNOG" id="COG2204">
    <property type="taxonomic scope" value="Bacteria"/>
</dbReference>
<feature type="domain" description="Response regulatory" evidence="5">
    <location>
        <begin position="5"/>
        <end position="119"/>
    </location>
</feature>
<reference evidence="6 7" key="1">
    <citation type="journal article" date="2012" name="Environ. Microbiol.">
        <title>The genome sequence of Desulfatibacillum alkenivorans AK-01: a blueprint for anaerobic alkane oxidation.</title>
        <authorList>
            <person name="Callaghan A.V."/>
            <person name="Morris B.E."/>
            <person name="Pereira I.A."/>
            <person name="McInerney M.J."/>
            <person name="Austin R.N."/>
            <person name="Groves J.T."/>
            <person name="Kukor J.J."/>
            <person name="Suflita J.M."/>
            <person name="Young L.Y."/>
            <person name="Zylstra G.J."/>
            <person name="Wawrik B."/>
        </authorList>
    </citation>
    <scope>NUCLEOTIDE SEQUENCE [LARGE SCALE GENOMIC DNA]</scope>
    <source>
        <strain evidence="6 7">AK-01</strain>
    </source>
</reference>
<dbReference type="GO" id="GO:0006355">
    <property type="term" value="P:regulation of DNA-templated transcription"/>
    <property type="evidence" value="ECO:0007669"/>
    <property type="project" value="TreeGrafter"/>
</dbReference>
<dbReference type="RefSeq" id="WP_015947012.1">
    <property type="nucleotide sequence ID" value="NC_011768.1"/>
</dbReference>
<evidence type="ECO:0000313" key="7">
    <source>
        <dbReference type="Proteomes" id="UP000000739"/>
    </source>
</evidence>
<evidence type="ECO:0000256" key="2">
    <source>
        <dbReference type="ARBA" id="ARBA00023012"/>
    </source>
</evidence>
<evidence type="ECO:0000256" key="4">
    <source>
        <dbReference type="PROSITE-ProRule" id="PRU00169"/>
    </source>
</evidence>
<evidence type="ECO:0000313" key="6">
    <source>
        <dbReference type="EMBL" id="ACL03937.1"/>
    </source>
</evidence>
<organism evidence="6 7">
    <name type="scientific">Desulfatibacillum aliphaticivorans</name>
    <dbReference type="NCBI Taxonomy" id="218208"/>
    <lineage>
        <taxon>Bacteria</taxon>
        <taxon>Pseudomonadati</taxon>
        <taxon>Thermodesulfobacteriota</taxon>
        <taxon>Desulfobacteria</taxon>
        <taxon>Desulfobacterales</taxon>
        <taxon>Desulfatibacillaceae</taxon>
        <taxon>Desulfatibacillum</taxon>
    </lineage>
</organism>
<dbReference type="GO" id="GO:0032993">
    <property type="term" value="C:protein-DNA complex"/>
    <property type="evidence" value="ECO:0007669"/>
    <property type="project" value="TreeGrafter"/>
</dbReference>
<dbReference type="GO" id="GO:0000156">
    <property type="term" value="F:phosphorelay response regulator activity"/>
    <property type="evidence" value="ECO:0007669"/>
    <property type="project" value="TreeGrafter"/>
</dbReference>
<dbReference type="HOGENOM" id="CLU_000445_69_8_7"/>
<keyword evidence="3" id="KW-0238">DNA-binding</keyword>
<evidence type="ECO:0000259" key="5">
    <source>
        <dbReference type="PROSITE" id="PS50110"/>
    </source>
</evidence>
<evidence type="ECO:0000256" key="1">
    <source>
        <dbReference type="ARBA" id="ARBA00022553"/>
    </source>
</evidence>
<dbReference type="SMART" id="SM00448">
    <property type="entry name" value="REC"/>
    <property type="match status" value="1"/>
</dbReference>
<keyword evidence="2" id="KW-0902">Two-component regulatory system</keyword>
<dbReference type="InterPro" id="IPR039420">
    <property type="entry name" value="WalR-like"/>
</dbReference>
<accession>B8FIE7</accession>
<sequence length="150" mass="16861">MEKLKLMLVDDEERFLETTKKLLTKAGYEALTASSGEESLELLGMHTVHVVVLDVKMPGMDGLETLKKIKTLYPLTEVIMLTGHATVEDAVDGMKSGASDYVMKPCDINDLLGRVEEAFRRRMGIEERISMAQARSYVKSPREILRQKAE</sequence>
<dbReference type="SUPFAM" id="SSF52172">
    <property type="entry name" value="CheY-like"/>
    <property type="match status" value="1"/>
</dbReference>
<dbReference type="EMBL" id="CP001322">
    <property type="protein sequence ID" value="ACL03937.1"/>
    <property type="molecule type" value="Genomic_DNA"/>
</dbReference>
<dbReference type="AlphaFoldDB" id="B8FIE7"/>
<dbReference type="Proteomes" id="UP000000739">
    <property type="component" value="Chromosome"/>
</dbReference>
<evidence type="ECO:0000256" key="3">
    <source>
        <dbReference type="ARBA" id="ARBA00023125"/>
    </source>
</evidence>
<proteinExistence type="predicted"/>
<feature type="modified residue" description="4-aspartylphosphate" evidence="4">
    <location>
        <position position="54"/>
    </location>
</feature>
<protein>
    <submittedName>
        <fullName evidence="6">Response regulator receiver domain protein (CheY-like)</fullName>
    </submittedName>
</protein>